<dbReference type="InterPro" id="IPR011010">
    <property type="entry name" value="DNA_brk_join_enz"/>
</dbReference>
<dbReference type="GO" id="GO:0003677">
    <property type="term" value="F:DNA binding"/>
    <property type="evidence" value="ECO:0007669"/>
    <property type="project" value="UniProtKB-UniRule"/>
</dbReference>
<dbReference type="Gene3D" id="1.10.443.10">
    <property type="entry name" value="Intergrase catalytic core"/>
    <property type="match status" value="1"/>
</dbReference>
<dbReference type="InterPro" id="IPR002104">
    <property type="entry name" value="Integrase_catalytic"/>
</dbReference>
<dbReference type="GO" id="GO:0006310">
    <property type="term" value="P:DNA recombination"/>
    <property type="evidence" value="ECO:0007669"/>
    <property type="project" value="UniProtKB-KW"/>
</dbReference>
<proteinExistence type="inferred from homology"/>
<evidence type="ECO:0000256" key="2">
    <source>
        <dbReference type="ARBA" id="ARBA00022908"/>
    </source>
</evidence>
<dbReference type="PANTHER" id="PTHR30349:SF41">
    <property type="entry name" value="INTEGRASE_RECOMBINASE PROTEIN MJ0367-RELATED"/>
    <property type="match status" value="1"/>
</dbReference>
<dbReference type="KEGG" id="amuc:Pan181_29460"/>
<dbReference type="InterPro" id="IPR050090">
    <property type="entry name" value="Tyrosine_recombinase_XerCD"/>
</dbReference>
<keyword evidence="4" id="KW-0233">DNA recombination</keyword>
<evidence type="ECO:0000256" key="5">
    <source>
        <dbReference type="PROSITE-ProRule" id="PRU01248"/>
    </source>
</evidence>
<feature type="domain" description="Core-binding (CB)" evidence="7">
    <location>
        <begin position="89"/>
        <end position="174"/>
    </location>
</feature>
<dbReference type="InterPro" id="IPR010998">
    <property type="entry name" value="Integrase_recombinase_N"/>
</dbReference>
<evidence type="ECO:0000259" key="7">
    <source>
        <dbReference type="PROSITE" id="PS51900"/>
    </source>
</evidence>
<dbReference type="AlphaFoldDB" id="A0A518APU4"/>
<dbReference type="Pfam" id="PF13102">
    <property type="entry name" value="Phage_int_SAM_5"/>
    <property type="match status" value="1"/>
</dbReference>
<dbReference type="OrthoDB" id="262002at2"/>
<dbReference type="CDD" id="cd00397">
    <property type="entry name" value="DNA_BRE_C"/>
    <property type="match status" value="1"/>
</dbReference>
<evidence type="ECO:0000256" key="6">
    <source>
        <dbReference type="SAM" id="MobiDB-lite"/>
    </source>
</evidence>
<dbReference type="RefSeq" id="WP_145247428.1">
    <property type="nucleotide sequence ID" value="NZ_CP036278.1"/>
</dbReference>
<evidence type="ECO:0000256" key="1">
    <source>
        <dbReference type="ARBA" id="ARBA00008857"/>
    </source>
</evidence>
<sequence>MASVTTDRSGKRRVQFVDPFQKQTRRTIYLGKVTLRAAEQVKFRIEQLVASKTMGYALDNDTARWVAELGRGGLADKLARVGLIEPPEQQQRAQLDEYLTAYVERRTDVKPATRVIWRHAINNLTKCFGKQRDMANIDEGDAEDFKLYLIEQGLAPTTVHKRLQVVRMIFRDAVRRNIVSENPFAGVSAIAVQPVERQHFVTREVTDKLIASSDLTWRLIIALSRYGGLRCPSEVLSLRWAAINWPENRITVDSPKTEHRGKGQRTIPLFPELVEVLREAWEAAEPNAEYVVPGDLRKSADSPEGWRNCNLRTQFNRIISREGVSPWPKLFQSMRSSRETELAREHPIHVVTAWMGNTPKVALKHYLQVTDFDFDKGAGLSAEADAQTAQKPTQHLHASSRTETPETTQAQAGPGLMREVAKRCVSVPIVEVAGAGFEPTTSRL</sequence>
<protein>
    <submittedName>
        <fullName evidence="8">Tyrosine recombinase XerC</fullName>
    </submittedName>
</protein>
<feature type="compositionally biased region" description="Polar residues" evidence="6">
    <location>
        <begin position="387"/>
        <end position="411"/>
    </location>
</feature>
<dbReference type="Proteomes" id="UP000315750">
    <property type="component" value="Chromosome"/>
</dbReference>
<keyword evidence="2" id="KW-0229">DNA integration</keyword>
<dbReference type="PROSITE" id="PS51900">
    <property type="entry name" value="CB"/>
    <property type="match status" value="1"/>
</dbReference>
<dbReference type="EMBL" id="CP036278">
    <property type="protein sequence ID" value="QDU56736.1"/>
    <property type="molecule type" value="Genomic_DNA"/>
</dbReference>
<dbReference type="InterPro" id="IPR044068">
    <property type="entry name" value="CB"/>
</dbReference>
<feature type="region of interest" description="Disordered" evidence="6">
    <location>
        <begin position="383"/>
        <end position="415"/>
    </location>
</feature>
<dbReference type="Pfam" id="PF00589">
    <property type="entry name" value="Phage_integrase"/>
    <property type="match status" value="1"/>
</dbReference>
<gene>
    <name evidence="8" type="primary">xerC_3</name>
    <name evidence="8" type="ORF">Pan181_29460</name>
</gene>
<dbReference type="InterPro" id="IPR025269">
    <property type="entry name" value="SAM-like_dom"/>
</dbReference>
<dbReference type="InterPro" id="IPR013762">
    <property type="entry name" value="Integrase-like_cat_sf"/>
</dbReference>
<dbReference type="Gene3D" id="1.10.150.130">
    <property type="match status" value="1"/>
</dbReference>
<dbReference type="GO" id="GO:0015074">
    <property type="term" value="P:DNA integration"/>
    <property type="evidence" value="ECO:0007669"/>
    <property type="project" value="UniProtKB-KW"/>
</dbReference>
<organism evidence="8 9">
    <name type="scientific">Aeoliella mucimassa</name>
    <dbReference type="NCBI Taxonomy" id="2527972"/>
    <lineage>
        <taxon>Bacteria</taxon>
        <taxon>Pseudomonadati</taxon>
        <taxon>Planctomycetota</taxon>
        <taxon>Planctomycetia</taxon>
        <taxon>Pirellulales</taxon>
        <taxon>Lacipirellulaceae</taxon>
        <taxon>Aeoliella</taxon>
    </lineage>
</organism>
<dbReference type="PANTHER" id="PTHR30349">
    <property type="entry name" value="PHAGE INTEGRASE-RELATED"/>
    <property type="match status" value="1"/>
</dbReference>
<evidence type="ECO:0000313" key="9">
    <source>
        <dbReference type="Proteomes" id="UP000315750"/>
    </source>
</evidence>
<comment type="similarity">
    <text evidence="1">Belongs to the 'phage' integrase family.</text>
</comment>
<keyword evidence="9" id="KW-1185">Reference proteome</keyword>
<evidence type="ECO:0000313" key="8">
    <source>
        <dbReference type="EMBL" id="QDU56736.1"/>
    </source>
</evidence>
<reference evidence="8 9" key="1">
    <citation type="submission" date="2019-02" db="EMBL/GenBank/DDBJ databases">
        <title>Deep-cultivation of Planctomycetes and their phenomic and genomic characterization uncovers novel biology.</title>
        <authorList>
            <person name="Wiegand S."/>
            <person name="Jogler M."/>
            <person name="Boedeker C."/>
            <person name="Pinto D."/>
            <person name="Vollmers J."/>
            <person name="Rivas-Marin E."/>
            <person name="Kohn T."/>
            <person name="Peeters S.H."/>
            <person name="Heuer A."/>
            <person name="Rast P."/>
            <person name="Oberbeckmann S."/>
            <person name="Bunk B."/>
            <person name="Jeske O."/>
            <person name="Meyerdierks A."/>
            <person name="Storesund J.E."/>
            <person name="Kallscheuer N."/>
            <person name="Luecker S."/>
            <person name="Lage O.M."/>
            <person name="Pohl T."/>
            <person name="Merkel B.J."/>
            <person name="Hornburger P."/>
            <person name="Mueller R.-W."/>
            <person name="Bruemmer F."/>
            <person name="Labrenz M."/>
            <person name="Spormann A.M."/>
            <person name="Op den Camp H."/>
            <person name="Overmann J."/>
            <person name="Amann R."/>
            <person name="Jetten M.S.M."/>
            <person name="Mascher T."/>
            <person name="Medema M.H."/>
            <person name="Devos D.P."/>
            <person name="Kaster A.-K."/>
            <person name="Ovreas L."/>
            <person name="Rohde M."/>
            <person name="Galperin M.Y."/>
            <person name="Jogler C."/>
        </authorList>
    </citation>
    <scope>NUCLEOTIDE SEQUENCE [LARGE SCALE GENOMIC DNA]</scope>
    <source>
        <strain evidence="8 9">Pan181</strain>
    </source>
</reference>
<name>A0A518APU4_9BACT</name>
<evidence type="ECO:0000256" key="3">
    <source>
        <dbReference type="ARBA" id="ARBA00023125"/>
    </source>
</evidence>
<dbReference type="SUPFAM" id="SSF56349">
    <property type="entry name" value="DNA breaking-rejoining enzymes"/>
    <property type="match status" value="1"/>
</dbReference>
<keyword evidence="3 5" id="KW-0238">DNA-binding</keyword>
<evidence type="ECO:0000256" key="4">
    <source>
        <dbReference type="ARBA" id="ARBA00023172"/>
    </source>
</evidence>
<accession>A0A518APU4</accession>